<dbReference type="PROSITE" id="PS00330">
    <property type="entry name" value="HEMOLYSIN_CALCIUM"/>
    <property type="match status" value="1"/>
</dbReference>
<evidence type="ECO:0000256" key="1">
    <source>
        <dbReference type="ARBA" id="ARBA00004613"/>
    </source>
</evidence>
<dbReference type="Gene3D" id="2.150.10.10">
    <property type="entry name" value="Serralysin-like metalloprotease, C-terminal"/>
    <property type="match status" value="2"/>
</dbReference>
<dbReference type="AlphaFoldDB" id="A0A3M4LR70"/>
<dbReference type="GO" id="GO:0005509">
    <property type="term" value="F:calcium ion binding"/>
    <property type="evidence" value="ECO:0007669"/>
    <property type="project" value="InterPro"/>
</dbReference>
<dbReference type="RefSeq" id="WP_183142208.1">
    <property type="nucleotide sequence ID" value="NZ_RBRE01000062.1"/>
</dbReference>
<dbReference type="InterPro" id="IPR001343">
    <property type="entry name" value="Hemolysn_Ca-bd"/>
</dbReference>
<evidence type="ECO:0000313" key="5">
    <source>
        <dbReference type="Proteomes" id="UP000277236"/>
    </source>
</evidence>
<accession>A0A3M4LR70</accession>
<dbReference type="PANTHER" id="PTHR38340:SF1">
    <property type="entry name" value="S-LAYER PROTEIN"/>
    <property type="match status" value="1"/>
</dbReference>
<evidence type="ECO:0008006" key="6">
    <source>
        <dbReference type="Google" id="ProtNLM"/>
    </source>
</evidence>
<keyword evidence="3" id="KW-0106">Calcium</keyword>
<dbReference type="PRINTS" id="PR00313">
    <property type="entry name" value="CABNDNGRPT"/>
</dbReference>
<dbReference type="Proteomes" id="UP000277236">
    <property type="component" value="Unassembled WGS sequence"/>
</dbReference>
<dbReference type="InterPro" id="IPR050557">
    <property type="entry name" value="RTX_toxin/Mannuronan_C5-epim"/>
</dbReference>
<sequence>MATITGDNNDNVLSASEMSFIYGLGGNDTIYGSNFYDIIQGGTGNDVIYGNGGDDAIIGDQGSDQLYGGDGDDLIVGDNLLTPSGAGDDVLFGGAGNDRLYGNYGNDLYLYSVNSGIDIINDGMTAAEVPGYGGGVDTLQFTNTTFANIYFQAVNNDLLLYTSQGVDQSGFIQHGVIIQDFYLNNVNTNIEYLADSTGAGFDLSQLLPTDQASYTETSLQNLALA</sequence>
<keyword evidence="2" id="KW-0964">Secreted</keyword>
<dbReference type="GO" id="GO:0005576">
    <property type="term" value="C:extracellular region"/>
    <property type="evidence" value="ECO:0007669"/>
    <property type="project" value="UniProtKB-SubCell"/>
</dbReference>
<evidence type="ECO:0000256" key="3">
    <source>
        <dbReference type="ARBA" id="ARBA00022837"/>
    </source>
</evidence>
<comment type="caution">
    <text evidence="4">The sequence shown here is derived from an EMBL/GenBank/DDBJ whole genome shotgun (WGS) entry which is preliminary data.</text>
</comment>
<dbReference type="PANTHER" id="PTHR38340">
    <property type="entry name" value="S-LAYER PROTEIN"/>
    <property type="match status" value="1"/>
</dbReference>
<name>A0A3M4LR70_PSECI</name>
<gene>
    <name evidence="4" type="ORF">ALQ04_04330</name>
</gene>
<evidence type="ECO:0000256" key="2">
    <source>
        <dbReference type="ARBA" id="ARBA00022525"/>
    </source>
</evidence>
<comment type="subcellular location">
    <subcellularLocation>
        <location evidence="1">Secreted</location>
    </subcellularLocation>
</comment>
<proteinExistence type="predicted"/>
<dbReference type="InterPro" id="IPR011049">
    <property type="entry name" value="Serralysin-like_metalloprot_C"/>
</dbReference>
<evidence type="ECO:0000313" key="4">
    <source>
        <dbReference type="EMBL" id="RMQ43978.1"/>
    </source>
</evidence>
<reference evidence="4 5" key="1">
    <citation type="submission" date="2018-08" db="EMBL/GenBank/DDBJ databases">
        <title>Recombination of ecologically and evolutionarily significant loci maintains genetic cohesion in the Pseudomonas syringae species complex.</title>
        <authorList>
            <person name="Dillon M."/>
            <person name="Thakur S."/>
            <person name="Almeida R.N.D."/>
            <person name="Weir B.S."/>
            <person name="Guttman D.S."/>
        </authorList>
    </citation>
    <scope>NUCLEOTIDE SEQUENCE [LARGE SCALE GENOMIC DNA]</scope>
    <source>
        <strain evidence="4 5">ICMP 3353</strain>
    </source>
</reference>
<dbReference type="InterPro" id="IPR018511">
    <property type="entry name" value="Hemolysin-typ_Ca-bd_CS"/>
</dbReference>
<dbReference type="SUPFAM" id="SSF51120">
    <property type="entry name" value="beta-Roll"/>
    <property type="match status" value="1"/>
</dbReference>
<dbReference type="EMBL" id="RBRE01000062">
    <property type="protein sequence ID" value="RMQ43978.1"/>
    <property type="molecule type" value="Genomic_DNA"/>
</dbReference>
<protein>
    <recommendedName>
        <fullName evidence="6">Calcium binding hemolysin protein</fullName>
    </recommendedName>
</protein>
<dbReference type="Pfam" id="PF00353">
    <property type="entry name" value="HemolysinCabind"/>
    <property type="match status" value="2"/>
</dbReference>
<organism evidence="4 5">
    <name type="scientific">Pseudomonas cichorii</name>
    <dbReference type="NCBI Taxonomy" id="36746"/>
    <lineage>
        <taxon>Bacteria</taxon>
        <taxon>Pseudomonadati</taxon>
        <taxon>Pseudomonadota</taxon>
        <taxon>Gammaproteobacteria</taxon>
        <taxon>Pseudomonadales</taxon>
        <taxon>Pseudomonadaceae</taxon>
        <taxon>Pseudomonas</taxon>
    </lineage>
</organism>